<dbReference type="GO" id="GO:0005886">
    <property type="term" value="C:plasma membrane"/>
    <property type="evidence" value="ECO:0007669"/>
    <property type="project" value="UniProtKB-SubCell"/>
</dbReference>
<keyword evidence="9" id="KW-1185">Reference proteome</keyword>
<organism evidence="8 9">
    <name type="scientific">Paenimyroides marinum</name>
    <dbReference type="NCBI Taxonomy" id="1159016"/>
    <lineage>
        <taxon>Bacteria</taxon>
        <taxon>Pseudomonadati</taxon>
        <taxon>Bacteroidota</taxon>
        <taxon>Flavobacteriia</taxon>
        <taxon>Flavobacteriales</taxon>
        <taxon>Flavobacteriaceae</taxon>
        <taxon>Paenimyroides</taxon>
    </lineage>
</organism>
<evidence type="ECO:0000256" key="5">
    <source>
        <dbReference type="ARBA" id="ARBA00023239"/>
    </source>
</evidence>
<dbReference type="EC" id="4.2.2.29" evidence="7"/>
<evidence type="ECO:0000313" key="8">
    <source>
        <dbReference type="EMBL" id="SEH79887.1"/>
    </source>
</evidence>
<proteinExistence type="inferred from homology"/>
<evidence type="ECO:0000313" key="9">
    <source>
        <dbReference type="Proteomes" id="UP000199634"/>
    </source>
</evidence>
<protein>
    <recommendedName>
        <fullName evidence="7">Endolytic murein transglycosylase</fullName>
        <ecNumber evidence="7">4.2.2.29</ecNumber>
    </recommendedName>
    <alternativeName>
        <fullName evidence="7">Peptidoglycan lytic transglycosylase</fullName>
    </alternativeName>
    <alternativeName>
        <fullName evidence="7">Peptidoglycan polymerization terminase</fullName>
    </alternativeName>
</protein>
<dbReference type="HAMAP" id="MF_02065">
    <property type="entry name" value="MltG"/>
    <property type="match status" value="1"/>
</dbReference>
<dbReference type="Gene3D" id="3.30.160.60">
    <property type="entry name" value="Classic Zinc Finger"/>
    <property type="match status" value="1"/>
</dbReference>
<dbReference type="NCBIfam" id="TIGR00247">
    <property type="entry name" value="endolytic transglycosylase MltG"/>
    <property type="match status" value="1"/>
</dbReference>
<keyword evidence="6 7" id="KW-0961">Cell wall biogenesis/degradation</keyword>
<feature type="transmembrane region" description="Helical" evidence="7">
    <location>
        <begin position="6"/>
        <end position="26"/>
    </location>
</feature>
<comment type="similarity">
    <text evidence="7">Belongs to the transglycosylase MltG family.</text>
</comment>
<evidence type="ECO:0000256" key="4">
    <source>
        <dbReference type="ARBA" id="ARBA00023136"/>
    </source>
</evidence>
<dbReference type="Pfam" id="PF02618">
    <property type="entry name" value="YceG"/>
    <property type="match status" value="1"/>
</dbReference>
<dbReference type="PANTHER" id="PTHR30518">
    <property type="entry name" value="ENDOLYTIC MUREIN TRANSGLYCOSYLASE"/>
    <property type="match status" value="1"/>
</dbReference>
<dbReference type="STRING" id="1159016.SAMN02927937_01497"/>
<evidence type="ECO:0000256" key="2">
    <source>
        <dbReference type="ARBA" id="ARBA00022692"/>
    </source>
</evidence>
<evidence type="ECO:0000256" key="7">
    <source>
        <dbReference type="HAMAP-Rule" id="MF_02065"/>
    </source>
</evidence>
<feature type="site" description="Important for catalytic activity" evidence="7">
    <location>
        <position position="215"/>
    </location>
</feature>
<keyword evidence="4 7" id="KW-0472">Membrane</keyword>
<dbReference type="AlphaFoldDB" id="A0A1H6L1S4"/>
<comment type="subcellular location">
    <subcellularLocation>
        <location evidence="7">Cell membrane</location>
        <topology evidence="7">Single-pass membrane protein</topology>
    </subcellularLocation>
</comment>
<keyword evidence="3 7" id="KW-1133">Transmembrane helix</keyword>
<dbReference type="GO" id="GO:0008932">
    <property type="term" value="F:lytic endotransglycosylase activity"/>
    <property type="evidence" value="ECO:0007669"/>
    <property type="project" value="UniProtKB-UniRule"/>
</dbReference>
<keyword evidence="5 7" id="KW-0456">Lyase</keyword>
<evidence type="ECO:0000256" key="6">
    <source>
        <dbReference type="ARBA" id="ARBA00023316"/>
    </source>
</evidence>
<dbReference type="PANTHER" id="PTHR30518:SF2">
    <property type="entry name" value="ENDOLYTIC MUREIN TRANSGLYCOSYLASE"/>
    <property type="match status" value="1"/>
</dbReference>
<keyword evidence="1 7" id="KW-1003">Cell membrane</keyword>
<dbReference type="RefSeq" id="WP_091098354.1">
    <property type="nucleotide sequence ID" value="NZ_FNXE01000018.1"/>
</dbReference>
<evidence type="ECO:0000256" key="3">
    <source>
        <dbReference type="ARBA" id="ARBA00022989"/>
    </source>
</evidence>
<dbReference type="InterPro" id="IPR003770">
    <property type="entry name" value="MLTG-like"/>
</dbReference>
<dbReference type="OrthoDB" id="9814591at2"/>
<dbReference type="GO" id="GO:0009252">
    <property type="term" value="P:peptidoglycan biosynthetic process"/>
    <property type="evidence" value="ECO:0007669"/>
    <property type="project" value="UniProtKB-UniRule"/>
</dbReference>
<keyword evidence="2 7" id="KW-0812">Transmembrane</keyword>
<reference evidence="8 9" key="1">
    <citation type="submission" date="2016-10" db="EMBL/GenBank/DDBJ databases">
        <authorList>
            <person name="de Groot N.N."/>
        </authorList>
    </citation>
    <scope>NUCLEOTIDE SEQUENCE [LARGE SCALE GENOMIC DNA]</scope>
    <source>
        <strain evidence="8 9">CGMCC 1.10825</strain>
    </source>
</reference>
<name>A0A1H6L1S4_9FLAO</name>
<dbReference type="GO" id="GO:0071555">
    <property type="term" value="P:cell wall organization"/>
    <property type="evidence" value="ECO:0007669"/>
    <property type="project" value="UniProtKB-KW"/>
</dbReference>
<dbReference type="EMBL" id="FNXE01000018">
    <property type="protein sequence ID" value="SEH79887.1"/>
    <property type="molecule type" value="Genomic_DNA"/>
</dbReference>
<gene>
    <name evidence="7" type="primary">mltG</name>
    <name evidence="8" type="ORF">SAMN02927937_01497</name>
</gene>
<accession>A0A1H6L1S4</accession>
<sequence length="345" mass="39797">MKVNKFISYTAIIGILIALGFAYSLYRKAFTPNTNFTQASVYVHIPTDATQAQIQDSLKKYVENYESLESLFSKLGQAGTIAPGRYLIENGDNNYRIVRHLRYNVPVRLTFNNQETLEKLLQRIASQVEPEIADLYQTFTEPEFLKEMGMTKSSVLAMCMPNTYEVYWNTTPLKIRNILQKEYVRFWNAERQEKAKALGLTPVQVSSLAAIVQKETAKVDERPKVAGAYLNRLKRDMLLQADPTVVYSKKALTNDFDQIIKRVYLKDLALDHPFNTYRYKGIPEGLIAMPDESSIDAVLNAEKHDYVYFCASVERLGYHEFASTLEEHAKNREKYTKWLNEQHIE</sequence>
<dbReference type="Proteomes" id="UP000199634">
    <property type="component" value="Unassembled WGS sequence"/>
</dbReference>
<comment type="catalytic activity">
    <reaction evidence="7">
        <text>a peptidoglycan chain = a peptidoglycan chain with N-acetyl-1,6-anhydromuramyl-[peptide] at the reducing end + a peptidoglycan chain with N-acetylglucosamine at the non-reducing end.</text>
        <dbReference type="EC" id="4.2.2.29"/>
    </reaction>
</comment>
<comment type="function">
    <text evidence="7">Functions as a peptidoglycan terminase that cleaves nascent peptidoglycan strands endolytically to terminate their elongation.</text>
</comment>
<evidence type="ECO:0000256" key="1">
    <source>
        <dbReference type="ARBA" id="ARBA00022475"/>
    </source>
</evidence>